<evidence type="ECO:0000313" key="3">
    <source>
        <dbReference type="Proteomes" id="UP001162029"/>
    </source>
</evidence>
<reference evidence="2" key="1">
    <citation type="submission" date="2022-12" db="EMBL/GenBank/DDBJ databases">
        <authorList>
            <person name="Webb A."/>
        </authorList>
    </citation>
    <scope>NUCLEOTIDE SEQUENCE</scope>
    <source>
        <strain evidence="2">Pd1</strain>
    </source>
</reference>
<evidence type="ECO:0008006" key="4">
    <source>
        <dbReference type="Google" id="ProtNLM"/>
    </source>
</evidence>
<proteinExistence type="predicted"/>
<name>A0AAV0SXH2_9STRA</name>
<dbReference type="InterPro" id="IPR028364">
    <property type="entry name" value="Ribosomal_uL1/biogenesis"/>
</dbReference>
<dbReference type="CDD" id="cd00403">
    <property type="entry name" value="Ribosomal_L1"/>
    <property type="match status" value="1"/>
</dbReference>
<feature type="compositionally biased region" description="Basic residues" evidence="1">
    <location>
        <begin position="305"/>
        <end position="314"/>
    </location>
</feature>
<dbReference type="SUPFAM" id="SSF56808">
    <property type="entry name" value="Ribosomal protein L1"/>
    <property type="match status" value="1"/>
</dbReference>
<accession>A0AAV0SXH2</accession>
<feature type="region of interest" description="Disordered" evidence="1">
    <location>
        <begin position="263"/>
        <end position="314"/>
    </location>
</feature>
<comment type="caution">
    <text evidence="2">The sequence shown here is derived from an EMBL/GenBank/DDBJ whole genome shotgun (WGS) entry which is preliminary data.</text>
</comment>
<dbReference type="EMBL" id="CANTFM010000013">
    <property type="protein sequence ID" value="CAI5708288.1"/>
    <property type="molecule type" value="Genomic_DNA"/>
</dbReference>
<dbReference type="Gene3D" id="3.30.190.20">
    <property type="match status" value="1"/>
</dbReference>
<dbReference type="AlphaFoldDB" id="A0AAV0SXH2"/>
<dbReference type="InterPro" id="IPR023674">
    <property type="entry name" value="Ribosomal_uL1-like"/>
</dbReference>
<protein>
    <recommendedName>
        <fullName evidence="4">Ribosomal protein L1</fullName>
    </recommendedName>
</protein>
<dbReference type="Pfam" id="PF00687">
    <property type="entry name" value="Ribosomal_L1"/>
    <property type="match status" value="2"/>
</dbReference>
<keyword evidence="3" id="KW-1185">Reference proteome</keyword>
<gene>
    <name evidence="2" type="ORF">PDE001_LOCUS49</name>
</gene>
<sequence>MVEVMIRKGLRNPLDEAQVRRAVLALHTFAAKKNEERTKTPLVEDIEYLSCILTRKLVPAKTSLKPIPITLPHALYDESAEICLFVKDDDKKRIKETLEKDPVQGVTKVMTVKKLRKNFSRFEDKRALATTYDMFLADDRVLPYLKGPLGTTFLPRRRPLAGVCNNVKVARLDMTPEQIVDNIMVAANSCASLIPKGWNGVQSISIKTNNSVALPVYNALAPLAKLPPVGKTANLKKRKLDEYVAEAEEAEKETQCKKPVVEEKEVPKTKKNTKAVKVTETTEKMSKKQKRKPAKTTTPSAKKNALVKKKVAKK</sequence>
<evidence type="ECO:0000256" key="1">
    <source>
        <dbReference type="SAM" id="MobiDB-lite"/>
    </source>
</evidence>
<feature type="compositionally biased region" description="Low complexity" evidence="1">
    <location>
        <begin position="295"/>
        <end position="304"/>
    </location>
</feature>
<evidence type="ECO:0000313" key="2">
    <source>
        <dbReference type="EMBL" id="CAI5708288.1"/>
    </source>
</evidence>
<dbReference type="Proteomes" id="UP001162029">
    <property type="component" value="Unassembled WGS sequence"/>
</dbReference>
<organism evidence="2 3">
    <name type="scientific">Peronospora destructor</name>
    <dbReference type="NCBI Taxonomy" id="86335"/>
    <lineage>
        <taxon>Eukaryota</taxon>
        <taxon>Sar</taxon>
        <taxon>Stramenopiles</taxon>
        <taxon>Oomycota</taxon>
        <taxon>Peronosporomycetes</taxon>
        <taxon>Peronosporales</taxon>
        <taxon>Peronosporaceae</taxon>
        <taxon>Peronospora</taxon>
    </lineage>
</organism>